<proteinExistence type="predicted"/>
<gene>
    <name evidence="1" type="ORF">L6452_08934</name>
</gene>
<keyword evidence="2" id="KW-1185">Reference proteome</keyword>
<sequence>MMANLMLMMNETMAKQQESLLKILEDRDVSNRRNEMVTENVVVLDRGCTQEIEQAFDSSECEEGQKVRFGSQMLSGLALTWWNVTKSTLAPMILAQLTWTSFKGKVMEKF</sequence>
<reference evidence="1 2" key="2">
    <citation type="journal article" date="2022" name="Mol. Ecol. Resour.">
        <title>The genomes of chicory, endive, great burdock and yacon provide insights into Asteraceae paleo-polyploidization history and plant inulin production.</title>
        <authorList>
            <person name="Fan W."/>
            <person name="Wang S."/>
            <person name="Wang H."/>
            <person name="Wang A."/>
            <person name="Jiang F."/>
            <person name="Liu H."/>
            <person name="Zhao H."/>
            <person name="Xu D."/>
            <person name="Zhang Y."/>
        </authorList>
    </citation>
    <scope>NUCLEOTIDE SEQUENCE [LARGE SCALE GENOMIC DNA]</scope>
    <source>
        <strain evidence="2">cv. Niubang</strain>
    </source>
</reference>
<protein>
    <submittedName>
        <fullName evidence="1">Uncharacterized protein</fullName>
    </submittedName>
</protein>
<dbReference type="Proteomes" id="UP001055879">
    <property type="component" value="Linkage Group LG03"/>
</dbReference>
<organism evidence="1 2">
    <name type="scientific">Arctium lappa</name>
    <name type="common">Greater burdock</name>
    <name type="synonym">Lappa major</name>
    <dbReference type="NCBI Taxonomy" id="4217"/>
    <lineage>
        <taxon>Eukaryota</taxon>
        <taxon>Viridiplantae</taxon>
        <taxon>Streptophyta</taxon>
        <taxon>Embryophyta</taxon>
        <taxon>Tracheophyta</taxon>
        <taxon>Spermatophyta</taxon>
        <taxon>Magnoliopsida</taxon>
        <taxon>eudicotyledons</taxon>
        <taxon>Gunneridae</taxon>
        <taxon>Pentapetalae</taxon>
        <taxon>asterids</taxon>
        <taxon>campanulids</taxon>
        <taxon>Asterales</taxon>
        <taxon>Asteraceae</taxon>
        <taxon>Carduoideae</taxon>
        <taxon>Cardueae</taxon>
        <taxon>Arctiinae</taxon>
        <taxon>Arctium</taxon>
    </lineage>
</organism>
<name>A0ACB9DJA4_ARCLA</name>
<accession>A0ACB9DJA4</accession>
<dbReference type="EMBL" id="CM042049">
    <property type="protein sequence ID" value="KAI3746500.1"/>
    <property type="molecule type" value="Genomic_DNA"/>
</dbReference>
<evidence type="ECO:0000313" key="2">
    <source>
        <dbReference type="Proteomes" id="UP001055879"/>
    </source>
</evidence>
<evidence type="ECO:0000313" key="1">
    <source>
        <dbReference type="EMBL" id="KAI3746500.1"/>
    </source>
</evidence>
<comment type="caution">
    <text evidence="1">The sequence shown here is derived from an EMBL/GenBank/DDBJ whole genome shotgun (WGS) entry which is preliminary data.</text>
</comment>
<reference evidence="2" key="1">
    <citation type="journal article" date="2022" name="Mol. Ecol. Resour.">
        <title>The genomes of chicory, endive, great burdock and yacon provide insights into Asteraceae palaeo-polyploidization history and plant inulin production.</title>
        <authorList>
            <person name="Fan W."/>
            <person name="Wang S."/>
            <person name="Wang H."/>
            <person name="Wang A."/>
            <person name="Jiang F."/>
            <person name="Liu H."/>
            <person name="Zhao H."/>
            <person name="Xu D."/>
            <person name="Zhang Y."/>
        </authorList>
    </citation>
    <scope>NUCLEOTIDE SEQUENCE [LARGE SCALE GENOMIC DNA]</scope>
    <source>
        <strain evidence="2">cv. Niubang</strain>
    </source>
</reference>